<gene>
    <name evidence="1" type="ORF">BWQ96_04523</name>
</gene>
<evidence type="ECO:0000313" key="1">
    <source>
        <dbReference type="EMBL" id="PXF45755.1"/>
    </source>
</evidence>
<dbReference type="AlphaFoldDB" id="A0A2V3IUH4"/>
<name>A0A2V3IUH4_9FLOR</name>
<organism evidence="1 2">
    <name type="scientific">Gracilariopsis chorda</name>
    <dbReference type="NCBI Taxonomy" id="448386"/>
    <lineage>
        <taxon>Eukaryota</taxon>
        <taxon>Rhodophyta</taxon>
        <taxon>Florideophyceae</taxon>
        <taxon>Rhodymeniophycidae</taxon>
        <taxon>Gracilariales</taxon>
        <taxon>Gracilariaceae</taxon>
        <taxon>Gracilariopsis</taxon>
    </lineage>
</organism>
<keyword evidence="2" id="KW-1185">Reference proteome</keyword>
<dbReference type="EMBL" id="NBIV01000054">
    <property type="protein sequence ID" value="PXF45755.1"/>
    <property type="molecule type" value="Genomic_DNA"/>
</dbReference>
<dbReference type="Proteomes" id="UP000247409">
    <property type="component" value="Unassembled WGS sequence"/>
</dbReference>
<accession>A0A2V3IUH4</accession>
<sequence>MGLVLVLVLTRGRRRRSRAVFCGGALTRSCVERCLRVTYNLPHCAAAPPAPTVIALRAWKSIGLLQFTRETTPACFACTADAASLLLMPMSPPSFHTEPFAKCFTFVREISIPPALPPAGAPPICAGNILASLTISRMLLQLNPLR</sequence>
<protein>
    <submittedName>
        <fullName evidence="1">Uncharacterized protein</fullName>
    </submittedName>
</protein>
<proteinExistence type="predicted"/>
<comment type="caution">
    <text evidence="1">The sequence shown here is derived from an EMBL/GenBank/DDBJ whole genome shotgun (WGS) entry which is preliminary data.</text>
</comment>
<reference evidence="1 2" key="1">
    <citation type="journal article" date="2018" name="Mol. Biol. Evol.">
        <title>Analysis of the draft genome of the red seaweed Gracilariopsis chorda provides insights into genome size evolution in Rhodophyta.</title>
        <authorList>
            <person name="Lee J."/>
            <person name="Yang E.C."/>
            <person name="Graf L."/>
            <person name="Yang J.H."/>
            <person name="Qiu H."/>
            <person name="Zel Zion U."/>
            <person name="Chan C.X."/>
            <person name="Stephens T.G."/>
            <person name="Weber A.P.M."/>
            <person name="Boo G.H."/>
            <person name="Boo S.M."/>
            <person name="Kim K.M."/>
            <person name="Shin Y."/>
            <person name="Jung M."/>
            <person name="Lee S.J."/>
            <person name="Yim H.S."/>
            <person name="Lee J.H."/>
            <person name="Bhattacharya D."/>
            <person name="Yoon H.S."/>
        </authorList>
    </citation>
    <scope>NUCLEOTIDE SEQUENCE [LARGE SCALE GENOMIC DNA]</scope>
    <source>
        <strain evidence="1 2">SKKU-2015</strain>
        <tissue evidence="1">Whole body</tissue>
    </source>
</reference>
<evidence type="ECO:0000313" key="2">
    <source>
        <dbReference type="Proteomes" id="UP000247409"/>
    </source>
</evidence>